<dbReference type="AlphaFoldDB" id="A0A518H7B3"/>
<evidence type="ECO:0000313" key="2">
    <source>
        <dbReference type="EMBL" id="QDV36759.1"/>
    </source>
</evidence>
<feature type="compositionally biased region" description="Basic and acidic residues" evidence="1">
    <location>
        <begin position="75"/>
        <end position="103"/>
    </location>
</feature>
<proteinExistence type="predicted"/>
<dbReference type="Proteomes" id="UP000317835">
    <property type="component" value="Chromosome"/>
</dbReference>
<name>A0A518H7B3_9BACT</name>
<feature type="compositionally biased region" description="Basic and acidic residues" evidence="1">
    <location>
        <begin position="112"/>
        <end position="127"/>
    </location>
</feature>
<organism evidence="2 3">
    <name type="scientific">Tautonia plasticadhaerens</name>
    <dbReference type="NCBI Taxonomy" id="2527974"/>
    <lineage>
        <taxon>Bacteria</taxon>
        <taxon>Pseudomonadati</taxon>
        <taxon>Planctomycetota</taxon>
        <taxon>Planctomycetia</taxon>
        <taxon>Isosphaerales</taxon>
        <taxon>Isosphaeraceae</taxon>
        <taxon>Tautonia</taxon>
    </lineage>
</organism>
<dbReference type="EMBL" id="CP036426">
    <property type="protein sequence ID" value="QDV36759.1"/>
    <property type="molecule type" value="Genomic_DNA"/>
</dbReference>
<gene>
    <name evidence="2" type="ORF">ElP_46880</name>
</gene>
<sequence>MISPTAPAATRFGTRIARRRPDSAEGSRRGIDPGVIGDRTWAERTEVAASVSWMVRRLGWAAHEWAMDGTRLRVDPDLRVLGDDPRPTGEGRDAGDLSPRFDPDPEEAPAVPDRREDARLAEEDFSP</sequence>
<evidence type="ECO:0000256" key="1">
    <source>
        <dbReference type="SAM" id="MobiDB-lite"/>
    </source>
</evidence>
<evidence type="ECO:0000313" key="3">
    <source>
        <dbReference type="Proteomes" id="UP000317835"/>
    </source>
</evidence>
<dbReference type="KEGG" id="tpla:ElP_46880"/>
<accession>A0A518H7B3</accession>
<feature type="region of interest" description="Disordered" evidence="1">
    <location>
        <begin position="75"/>
        <end position="127"/>
    </location>
</feature>
<feature type="region of interest" description="Disordered" evidence="1">
    <location>
        <begin position="1"/>
        <end position="36"/>
    </location>
</feature>
<keyword evidence="3" id="KW-1185">Reference proteome</keyword>
<protein>
    <submittedName>
        <fullName evidence="2">Uncharacterized protein</fullName>
    </submittedName>
</protein>
<reference evidence="2 3" key="1">
    <citation type="submission" date="2019-02" db="EMBL/GenBank/DDBJ databases">
        <title>Deep-cultivation of Planctomycetes and their phenomic and genomic characterization uncovers novel biology.</title>
        <authorList>
            <person name="Wiegand S."/>
            <person name="Jogler M."/>
            <person name="Boedeker C."/>
            <person name="Pinto D."/>
            <person name="Vollmers J."/>
            <person name="Rivas-Marin E."/>
            <person name="Kohn T."/>
            <person name="Peeters S.H."/>
            <person name="Heuer A."/>
            <person name="Rast P."/>
            <person name="Oberbeckmann S."/>
            <person name="Bunk B."/>
            <person name="Jeske O."/>
            <person name="Meyerdierks A."/>
            <person name="Storesund J.E."/>
            <person name="Kallscheuer N."/>
            <person name="Luecker S."/>
            <person name="Lage O.M."/>
            <person name="Pohl T."/>
            <person name="Merkel B.J."/>
            <person name="Hornburger P."/>
            <person name="Mueller R.-W."/>
            <person name="Bruemmer F."/>
            <person name="Labrenz M."/>
            <person name="Spormann A.M."/>
            <person name="Op den Camp H."/>
            <person name="Overmann J."/>
            <person name="Amann R."/>
            <person name="Jetten M.S.M."/>
            <person name="Mascher T."/>
            <person name="Medema M.H."/>
            <person name="Devos D.P."/>
            <person name="Kaster A.-K."/>
            <person name="Ovreas L."/>
            <person name="Rohde M."/>
            <person name="Galperin M.Y."/>
            <person name="Jogler C."/>
        </authorList>
    </citation>
    <scope>NUCLEOTIDE SEQUENCE [LARGE SCALE GENOMIC DNA]</scope>
    <source>
        <strain evidence="2 3">ElP</strain>
    </source>
</reference>
<feature type="compositionally biased region" description="Basic and acidic residues" evidence="1">
    <location>
        <begin position="19"/>
        <end position="31"/>
    </location>
</feature>